<evidence type="ECO:0000313" key="1">
    <source>
        <dbReference type="EMBL" id="KAI3772894.1"/>
    </source>
</evidence>
<protein>
    <submittedName>
        <fullName evidence="1">Uncharacterized protein</fullName>
    </submittedName>
</protein>
<reference evidence="1 2" key="2">
    <citation type="journal article" date="2022" name="Mol. Ecol. Resour.">
        <title>The genomes of chicory, endive, great burdock and yacon provide insights into Asteraceae paleo-polyploidization history and plant inulin production.</title>
        <authorList>
            <person name="Fan W."/>
            <person name="Wang S."/>
            <person name="Wang H."/>
            <person name="Wang A."/>
            <person name="Jiang F."/>
            <person name="Liu H."/>
            <person name="Zhao H."/>
            <person name="Xu D."/>
            <person name="Zhang Y."/>
        </authorList>
    </citation>
    <scope>NUCLEOTIDE SEQUENCE [LARGE SCALE GENOMIC DNA]</scope>
    <source>
        <strain evidence="2">cv. Niubang</strain>
    </source>
</reference>
<reference evidence="2" key="1">
    <citation type="journal article" date="2022" name="Mol. Ecol. Resour.">
        <title>The genomes of chicory, endive, great burdock and yacon provide insights into Asteraceae palaeo-polyploidization history and plant inulin production.</title>
        <authorList>
            <person name="Fan W."/>
            <person name="Wang S."/>
            <person name="Wang H."/>
            <person name="Wang A."/>
            <person name="Jiang F."/>
            <person name="Liu H."/>
            <person name="Zhao H."/>
            <person name="Xu D."/>
            <person name="Zhang Y."/>
        </authorList>
    </citation>
    <scope>NUCLEOTIDE SEQUENCE [LARGE SCALE GENOMIC DNA]</scope>
    <source>
        <strain evidence="2">cv. Niubang</strain>
    </source>
</reference>
<dbReference type="Proteomes" id="UP001055879">
    <property type="component" value="Linkage Group LG01"/>
</dbReference>
<gene>
    <name evidence="1" type="ORF">L6452_04088</name>
</gene>
<evidence type="ECO:0000313" key="2">
    <source>
        <dbReference type="Proteomes" id="UP001055879"/>
    </source>
</evidence>
<keyword evidence="2" id="KW-1185">Reference proteome</keyword>
<name>A0ACB9FP39_ARCLA</name>
<accession>A0ACB9FP39</accession>
<organism evidence="1 2">
    <name type="scientific">Arctium lappa</name>
    <name type="common">Greater burdock</name>
    <name type="synonym">Lappa major</name>
    <dbReference type="NCBI Taxonomy" id="4217"/>
    <lineage>
        <taxon>Eukaryota</taxon>
        <taxon>Viridiplantae</taxon>
        <taxon>Streptophyta</taxon>
        <taxon>Embryophyta</taxon>
        <taxon>Tracheophyta</taxon>
        <taxon>Spermatophyta</taxon>
        <taxon>Magnoliopsida</taxon>
        <taxon>eudicotyledons</taxon>
        <taxon>Gunneridae</taxon>
        <taxon>Pentapetalae</taxon>
        <taxon>asterids</taxon>
        <taxon>campanulids</taxon>
        <taxon>Asterales</taxon>
        <taxon>Asteraceae</taxon>
        <taxon>Carduoideae</taxon>
        <taxon>Cardueae</taxon>
        <taxon>Arctiinae</taxon>
        <taxon>Arctium</taxon>
    </lineage>
</organism>
<sequence length="250" mass="27297">MNEPQEGHKVSLHVYDLSQGLAKQVSLSFLGKAIEGIWHTGVVVYDIEYYFGGGIYQAPVGTAPYGTPIRMIDLGVTKVSKDEFESFLKEISPRYTHETYSLLKHNCNNFSNEVAQFLVNTTIPQYILDLPNEVLSSPLAPLMMPMIQSMEATLREGEVPKVCQFTQPPIGPTVSSSEGSQSQGSGDQKVCLQPLVDPLGNTRTQVQDEIAKEFAAIRAQGTLSPSEAAALATKNVMQKYGFLNPAPKDG</sequence>
<comment type="caution">
    <text evidence="1">The sequence shown here is derived from an EMBL/GenBank/DDBJ whole genome shotgun (WGS) entry which is preliminary data.</text>
</comment>
<proteinExistence type="predicted"/>
<dbReference type="EMBL" id="CM042047">
    <property type="protein sequence ID" value="KAI3772894.1"/>
    <property type="molecule type" value="Genomic_DNA"/>
</dbReference>